<accession>A0ABM4PM84</accession>
<dbReference type="InterPro" id="IPR018114">
    <property type="entry name" value="TRYPSIN_HIS"/>
</dbReference>
<protein>
    <submittedName>
        <fullName evidence="5">Granzyme M isoform X1</fullName>
    </submittedName>
</protein>
<feature type="domain" description="Peptidase S1" evidence="3">
    <location>
        <begin position="84"/>
        <end position="307"/>
    </location>
</feature>
<feature type="region of interest" description="Disordered" evidence="2">
    <location>
        <begin position="1"/>
        <end position="29"/>
    </location>
</feature>
<dbReference type="InterPro" id="IPR043504">
    <property type="entry name" value="Peptidase_S1_PA_chymotrypsin"/>
</dbReference>
<feature type="region of interest" description="Disordered" evidence="2">
    <location>
        <begin position="276"/>
        <end position="300"/>
    </location>
</feature>
<evidence type="ECO:0000259" key="3">
    <source>
        <dbReference type="PROSITE" id="PS50240"/>
    </source>
</evidence>
<dbReference type="Pfam" id="PF00089">
    <property type="entry name" value="Trypsin"/>
    <property type="match status" value="1"/>
</dbReference>
<evidence type="ECO:0000313" key="5">
    <source>
        <dbReference type="RefSeq" id="XP_070478308.1"/>
    </source>
</evidence>
<keyword evidence="1" id="KW-1015">Disulfide bond</keyword>
<dbReference type="GeneID" id="103543212"/>
<dbReference type="InterPro" id="IPR001314">
    <property type="entry name" value="Peptidase_S1A"/>
</dbReference>
<organism evidence="4 5">
    <name type="scientific">Equus przewalskii</name>
    <name type="common">Przewalski's horse</name>
    <name type="synonym">Equus caballus przewalskii</name>
    <dbReference type="NCBI Taxonomy" id="9798"/>
    <lineage>
        <taxon>Eukaryota</taxon>
        <taxon>Metazoa</taxon>
        <taxon>Chordata</taxon>
        <taxon>Craniata</taxon>
        <taxon>Vertebrata</taxon>
        <taxon>Euteleostomi</taxon>
        <taxon>Mammalia</taxon>
        <taxon>Eutheria</taxon>
        <taxon>Laurasiatheria</taxon>
        <taxon>Perissodactyla</taxon>
        <taxon>Equidae</taxon>
        <taxon>Equus</taxon>
    </lineage>
</organism>
<dbReference type="PANTHER" id="PTHR24271:SF51">
    <property type="entry name" value="GRANZYME M"/>
    <property type="match status" value="1"/>
</dbReference>
<keyword evidence="4" id="KW-1185">Reference proteome</keyword>
<evidence type="ECO:0000256" key="1">
    <source>
        <dbReference type="ARBA" id="ARBA00023157"/>
    </source>
</evidence>
<dbReference type="Proteomes" id="UP001652662">
    <property type="component" value="Chromosome 6"/>
</dbReference>
<sequence>MRPPPQEGVSERPGGRSLHPADSPHHGGTLVPAAAAAAGPGVPEGSWWVRGSSFSSSTSSWLQSRGYAVVPEGGPGGNTFETRIIGGREAVPHSRPYMVSLQKAGAHLCGGVLVHPQWVLTAAHCLAQPESQLRLRLVLGLHDLGRPGLPVRIRAAVPHPEYKPLPHLENDLALLKLDGKVKTSRTIRPLALPAGRQAVAAGARCSLAGWGLTHQNGPLARALQELDLRVLDARMCNNSRFWDGAITPRMLCLEAPSKGQGPCKTYFLEESDSQKSLEDGAASPCPSPSPPADDRHSGGTFVTVSELTLTHCPSPKSTLHSHCLSSP</sequence>
<dbReference type="CDD" id="cd00190">
    <property type="entry name" value="Tryp_SPc"/>
    <property type="match status" value="1"/>
</dbReference>
<dbReference type="Gene3D" id="2.40.10.10">
    <property type="entry name" value="Trypsin-like serine proteases"/>
    <property type="match status" value="2"/>
</dbReference>
<proteinExistence type="predicted"/>
<dbReference type="SMART" id="SM00020">
    <property type="entry name" value="Tryp_SPc"/>
    <property type="match status" value="1"/>
</dbReference>
<dbReference type="RefSeq" id="XP_070478308.1">
    <property type="nucleotide sequence ID" value="XM_070622207.1"/>
</dbReference>
<evidence type="ECO:0000313" key="4">
    <source>
        <dbReference type="Proteomes" id="UP001652662"/>
    </source>
</evidence>
<gene>
    <name evidence="5" type="primary">GZMM</name>
</gene>
<dbReference type="PROSITE" id="PS00134">
    <property type="entry name" value="TRYPSIN_HIS"/>
    <property type="match status" value="1"/>
</dbReference>
<dbReference type="InterPro" id="IPR009003">
    <property type="entry name" value="Peptidase_S1_PA"/>
</dbReference>
<dbReference type="InterPro" id="IPR001254">
    <property type="entry name" value="Trypsin_dom"/>
</dbReference>
<dbReference type="PRINTS" id="PR00722">
    <property type="entry name" value="CHYMOTRYPSIN"/>
</dbReference>
<name>A0ABM4PM84_EQUPR</name>
<reference evidence="5" key="1">
    <citation type="submission" date="2025-08" db="UniProtKB">
        <authorList>
            <consortium name="RefSeq"/>
        </authorList>
    </citation>
    <scope>IDENTIFICATION</scope>
    <source>
        <tissue evidence="5">Blood</tissue>
    </source>
</reference>
<evidence type="ECO:0000256" key="2">
    <source>
        <dbReference type="SAM" id="MobiDB-lite"/>
    </source>
</evidence>
<dbReference type="PANTHER" id="PTHR24271">
    <property type="entry name" value="KALLIKREIN-RELATED"/>
    <property type="match status" value="1"/>
</dbReference>
<dbReference type="SUPFAM" id="SSF50494">
    <property type="entry name" value="Trypsin-like serine proteases"/>
    <property type="match status" value="1"/>
</dbReference>
<dbReference type="PROSITE" id="PS50240">
    <property type="entry name" value="TRYPSIN_DOM"/>
    <property type="match status" value="1"/>
</dbReference>